<protein>
    <submittedName>
        <fullName evidence="2">Uncharacterized protein</fullName>
    </submittedName>
</protein>
<dbReference type="AlphaFoldDB" id="A0A316YZ02"/>
<dbReference type="STRING" id="215250.A0A316YZ02"/>
<dbReference type="OrthoDB" id="3044029at2759"/>
<feature type="signal peptide" evidence="1">
    <location>
        <begin position="1"/>
        <end position="23"/>
    </location>
</feature>
<evidence type="ECO:0000313" key="3">
    <source>
        <dbReference type="Proteomes" id="UP000245768"/>
    </source>
</evidence>
<dbReference type="GeneID" id="37042619"/>
<evidence type="ECO:0000256" key="1">
    <source>
        <dbReference type="SAM" id="SignalP"/>
    </source>
</evidence>
<name>A0A316YZ02_9BASI</name>
<organism evidence="2 3">
    <name type="scientific">Acaromyces ingoldii</name>
    <dbReference type="NCBI Taxonomy" id="215250"/>
    <lineage>
        <taxon>Eukaryota</taxon>
        <taxon>Fungi</taxon>
        <taxon>Dikarya</taxon>
        <taxon>Basidiomycota</taxon>
        <taxon>Ustilaginomycotina</taxon>
        <taxon>Exobasidiomycetes</taxon>
        <taxon>Exobasidiales</taxon>
        <taxon>Cryptobasidiaceae</taxon>
        <taxon>Acaromyces</taxon>
    </lineage>
</organism>
<gene>
    <name evidence="2" type="ORF">FA10DRAFT_264579</name>
</gene>
<sequence length="180" mass="18680">MHFNLFALSALVLSAVLVCQAEAAKSTVHINNKDDYCLILPAKRQTVGASEDGTSNGAKAFCTRPTGNQGSIPASFFKSAHIKTTSSYKQITGCIDPSKAKTVIPSDGGGQYDSNGGDGGHGNPPGSACAGYKSYVQLLEPAANRACLRCCNNARDCDLSHDTSGCPTVIPNGNYNGCSN</sequence>
<dbReference type="InParanoid" id="A0A316YZ02"/>
<proteinExistence type="predicted"/>
<keyword evidence="3" id="KW-1185">Reference proteome</keyword>
<dbReference type="RefSeq" id="XP_025381182.1">
    <property type="nucleotide sequence ID" value="XM_025520703.1"/>
</dbReference>
<feature type="chain" id="PRO_5016436372" evidence="1">
    <location>
        <begin position="24"/>
        <end position="180"/>
    </location>
</feature>
<dbReference type="Proteomes" id="UP000245768">
    <property type="component" value="Unassembled WGS sequence"/>
</dbReference>
<evidence type="ECO:0000313" key="2">
    <source>
        <dbReference type="EMBL" id="PWN93984.1"/>
    </source>
</evidence>
<reference evidence="2 3" key="1">
    <citation type="journal article" date="2018" name="Mol. Biol. Evol.">
        <title>Broad Genomic Sampling Reveals a Smut Pathogenic Ancestry of the Fungal Clade Ustilaginomycotina.</title>
        <authorList>
            <person name="Kijpornyongpan T."/>
            <person name="Mondo S.J."/>
            <person name="Barry K."/>
            <person name="Sandor L."/>
            <person name="Lee J."/>
            <person name="Lipzen A."/>
            <person name="Pangilinan J."/>
            <person name="LaButti K."/>
            <person name="Hainaut M."/>
            <person name="Henrissat B."/>
            <person name="Grigoriev I.V."/>
            <person name="Spatafora J.W."/>
            <person name="Aime M.C."/>
        </authorList>
    </citation>
    <scope>NUCLEOTIDE SEQUENCE [LARGE SCALE GENOMIC DNA]</scope>
    <source>
        <strain evidence="2 3">MCA 4198</strain>
    </source>
</reference>
<accession>A0A316YZ02</accession>
<dbReference type="EMBL" id="KZ819634">
    <property type="protein sequence ID" value="PWN93984.1"/>
    <property type="molecule type" value="Genomic_DNA"/>
</dbReference>
<keyword evidence="1" id="KW-0732">Signal</keyword>